<dbReference type="PROSITE" id="PS00122">
    <property type="entry name" value="CARBOXYLESTERASE_B_1"/>
    <property type="match status" value="1"/>
</dbReference>
<dbReference type="PANTHER" id="PTHR11559">
    <property type="entry name" value="CARBOXYLESTERASE"/>
    <property type="match status" value="1"/>
</dbReference>
<evidence type="ECO:0000256" key="2">
    <source>
        <dbReference type="ARBA" id="ARBA00022801"/>
    </source>
</evidence>
<dbReference type="SUPFAM" id="SSF53474">
    <property type="entry name" value="alpha/beta-Hydrolases"/>
    <property type="match status" value="1"/>
</dbReference>
<feature type="signal peptide" evidence="3">
    <location>
        <begin position="1"/>
        <end position="22"/>
    </location>
</feature>
<dbReference type="EMBL" id="MU839831">
    <property type="protein sequence ID" value="KAK1756998.1"/>
    <property type="molecule type" value="Genomic_DNA"/>
</dbReference>
<evidence type="ECO:0000256" key="3">
    <source>
        <dbReference type="RuleBase" id="RU361235"/>
    </source>
</evidence>
<dbReference type="Gene3D" id="3.40.50.1820">
    <property type="entry name" value="alpha/beta hydrolase"/>
    <property type="match status" value="1"/>
</dbReference>
<dbReference type="InterPro" id="IPR019826">
    <property type="entry name" value="Carboxylesterase_B_AS"/>
</dbReference>
<name>A0AAJ0BEV0_9PEZI</name>
<reference evidence="6" key="1">
    <citation type="submission" date="2023-06" db="EMBL/GenBank/DDBJ databases">
        <title>Genome-scale phylogeny and comparative genomics of the fungal order Sordariales.</title>
        <authorList>
            <consortium name="Lawrence Berkeley National Laboratory"/>
            <person name="Hensen N."/>
            <person name="Bonometti L."/>
            <person name="Westerberg I."/>
            <person name="Brannstrom I.O."/>
            <person name="Guillou S."/>
            <person name="Cros-Aarteil S."/>
            <person name="Calhoun S."/>
            <person name="Haridas S."/>
            <person name="Kuo A."/>
            <person name="Mondo S."/>
            <person name="Pangilinan J."/>
            <person name="Riley R."/>
            <person name="Labutti K."/>
            <person name="Andreopoulos B."/>
            <person name="Lipzen A."/>
            <person name="Chen C."/>
            <person name="Yanf M."/>
            <person name="Daum C."/>
            <person name="Ng V."/>
            <person name="Clum A."/>
            <person name="Steindorff A."/>
            <person name="Ohm R."/>
            <person name="Martin F."/>
            <person name="Silar P."/>
            <person name="Natvig D."/>
            <person name="Lalanne C."/>
            <person name="Gautier V."/>
            <person name="Ament-Velasquez S.L."/>
            <person name="Kruys A."/>
            <person name="Hutchinson M.I."/>
            <person name="Powell A.J."/>
            <person name="Barry K."/>
            <person name="Miller A.N."/>
            <person name="Grigoriev I.V."/>
            <person name="Debuchy R."/>
            <person name="Gladieux P."/>
            <person name="Thoren M.H."/>
            <person name="Johannesson H."/>
        </authorList>
    </citation>
    <scope>NUCLEOTIDE SEQUENCE</scope>
    <source>
        <strain evidence="6">PSN4</strain>
    </source>
</reference>
<dbReference type="EC" id="3.1.1.-" evidence="3"/>
<feature type="domain" description="Carboxylesterase type B" evidence="5">
    <location>
        <begin position="39"/>
        <end position="538"/>
    </location>
</feature>
<comment type="caution">
    <text evidence="6">The sequence shown here is derived from an EMBL/GenBank/DDBJ whole genome shotgun (WGS) entry which is preliminary data.</text>
</comment>
<dbReference type="InterPro" id="IPR050309">
    <property type="entry name" value="Type-B_Carboxylest/Lipase"/>
</dbReference>
<feature type="chain" id="PRO_5042316545" description="Carboxylic ester hydrolase" evidence="3">
    <location>
        <begin position="23"/>
        <end position="544"/>
    </location>
</feature>
<evidence type="ECO:0000259" key="5">
    <source>
        <dbReference type="Pfam" id="PF00135"/>
    </source>
</evidence>
<dbReference type="InterPro" id="IPR029058">
    <property type="entry name" value="AB_hydrolase_fold"/>
</dbReference>
<feature type="compositionally biased region" description="Pro residues" evidence="4">
    <location>
        <begin position="105"/>
        <end position="117"/>
    </location>
</feature>
<dbReference type="GO" id="GO:0016787">
    <property type="term" value="F:hydrolase activity"/>
    <property type="evidence" value="ECO:0007669"/>
    <property type="project" value="UniProtKB-KW"/>
</dbReference>
<dbReference type="Proteomes" id="UP001239445">
    <property type="component" value="Unassembled WGS sequence"/>
</dbReference>
<evidence type="ECO:0000256" key="4">
    <source>
        <dbReference type="SAM" id="MobiDB-lite"/>
    </source>
</evidence>
<organism evidence="6 7">
    <name type="scientific">Echria macrotheca</name>
    <dbReference type="NCBI Taxonomy" id="438768"/>
    <lineage>
        <taxon>Eukaryota</taxon>
        <taxon>Fungi</taxon>
        <taxon>Dikarya</taxon>
        <taxon>Ascomycota</taxon>
        <taxon>Pezizomycotina</taxon>
        <taxon>Sordariomycetes</taxon>
        <taxon>Sordariomycetidae</taxon>
        <taxon>Sordariales</taxon>
        <taxon>Schizotheciaceae</taxon>
        <taxon>Echria</taxon>
    </lineage>
</organism>
<feature type="region of interest" description="Disordered" evidence="4">
    <location>
        <begin position="104"/>
        <end position="123"/>
    </location>
</feature>
<keyword evidence="3" id="KW-0732">Signal</keyword>
<dbReference type="Pfam" id="PF00135">
    <property type="entry name" value="COesterase"/>
    <property type="match status" value="1"/>
</dbReference>
<protein>
    <recommendedName>
        <fullName evidence="3">Carboxylic ester hydrolase</fullName>
        <ecNumber evidence="3">3.1.1.-</ecNumber>
    </recommendedName>
</protein>
<keyword evidence="7" id="KW-1185">Reference proteome</keyword>
<dbReference type="InterPro" id="IPR002018">
    <property type="entry name" value="CarbesteraseB"/>
</dbReference>
<evidence type="ECO:0000256" key="1">
    <source>
        <dbReference type="ARBA" id="ARBA00005964"/>
    </source>
</evidence>
<gene>
    <name evidence="6" type="ORF">QBC47DRAFT_459669</name>
</gene>
<accession>A0AAJ0BEV0</accession>
<dbReference type="AlphaFoldDB" id="A0AAJ0BEV0"/>
<comment type="similarity">
    <text evidence="1 3">Belongs to the type-B carboxylesterase/lipase family.</text>
</comment>
<proteinExistence type="inferred from homology"/>
<keyword evidence="2 3" id="KW-0378">Hydrolase</keyword>
<evidence type="ECO:0000313" key="6">
    <source>
        <dbReference type="EMBL" id="KAK1756998.1"/>
    </source>
</evidence>
<sequence>MKFRSSISQAFMVLALSDATLGLPVVDLLTSVHQGSLEGNGTFYGFNNVPYAEPPLGELRFRVPIPKISINRTVNDGSTTRICPQASGAWFGLSVPFLFETLTGQPPPSGPAPPSGPDPRESEDCLYLNVKSPRKVFDNNLSNLPVLVWIHGGGFTMGYKDQFDPTGLMAQGMSNGKNGFVYVGINYRLGLFGFPPKGPSFRDWDVATNAGLYDQRLALLWVQKNIHKFGGNPNQVTVMGESAGGSSIAAQLTAFYGIDGEAPFNRAVIQSPAIRPATDATVYAGVYQQFSSAAGVSSMDQARDLTTTQLQSLNSAIVANSSFGHFTFGPNVDGLFFPDELVRSLSSRRVDSSVDVIVAYNLNEGLLFTDPRVTDNTGFKNYFAGLMPSIPASKINQLATTVYPEDFSGAQPYTTQIQRLVLAVAESLIHCNAFATDLGYNNQTRSYKFSVWPGVHSADTSYTFYNGQPVDNFGFPINATIAQHFQKWWVDYTTLGEGSGSSITEIPIYTSQAKILNITDTGNFVVRDPAAGARCRFWIDGLYN</sequence>
<evidence type="ECO:0000313" key="7">
    <source>
        <dbReference type="Proteomes" id="UP001239445"/>
    </source>
</evidence>